<evidence type="ECO:0000256" key="6">
    <source>
        <dbReference type="ARBA" id="ARBA00022730"/>
    </source>
</evidence>
<keyword evidence="8 11" id="KW-0378">Hydrolase</keyword>
<keyword evidence="15" id="KW-1185">Reference proteome</keyword>
<evidence type="ECO:0000256" key="11">
    <source>
        <dbReference type="HAMAP-Rule" id="MF_01469"/>
    </source>
</evidence>
<dbReference type="FunFam" id="3.40.1360.10:FF:000006">
    <property type="entry name" value="Ribonuclease M5"/>
    <property type="match status" value="1"/>
</dbReference>
<sequence length="183" mass="20849">MNPIIVVEGRDDTRRLKEVFPEIETIETNGSAIDDETLALIKKASEIREVIVFTDPDYPGQRIRSIIQEAIPTVSHAFIEREEAVRKTNHKSLGVEHASDESIQKALEHVYKPVADLQEEISQSVILELELIGYPHSSYLRKEVSKELRIGHTNGKQLTKRLKLFGISEQQLRNAVQIVQERS</sequence>
<dbReference type="OrthoDB" id="9791329at2"/>
<evidence type="ECO:0000256" key="7">
    <source>
        <dbReference type="ARBA" id="ARBA00022759"/>
    </source>
</evidence>
<dbReference type="EMBL" id="ACRF02000016">
    <property type="protein sequence ID" value="EEW92925.1"/>
    <property type="molecule type" value="Genomic_DNA"/>
</dbReference>
<reference evidence="14" key="2">
    <citation type="submission" date="2011-10" db="EMBL/GenBank/DDBJ databases">
        <title>The Genome Sequence of Granulicatella elegans ATCC 700633.</title>
        <authorList>
            <consortium name="The Broad Institute Genome Sequencing Platform"/>
            <consortium name="The Broad Institute Genome Sequencing Center for Infectious Disease"/>
            <person name="Earl A."/>
            <person name="Ward D."/>
            <person name="Feldgarden M."/>
            <person name="Gevers D."/>
            <person name="Sibley C.D."/>
            <person name="Field T.R."/>
            <person name="Grinwis M."/>
            <person name="Eshaghurshan C.S."/>
            <person name="Surette M.G."/>
            <person name="Young S.K."/>
            <person name="Zeng Q."/>
            <person name="Gargeya S."/>
            <person name="Fitzgerald M."/>
            <person name="Haas B."/>
            <person name="Abouelleil A."/>
            <person name="Alvarado L."/>
            <person name="Arachchi H.M."/>
            <person name="Berlin A."/>
            <person name="Brown A."/>
            <person name="Chapman S.B."/>
            <person name="Chen Z."/>
            <person name="Dunbar C."/>
            <person name="Freedman E."/>
            <person name="Gearin G."/>
            <person name="Goldberg J."/>
            <person name="Griggs A."/>
            <person name="Gujja S."/>
            <person name="Heiman D."/>
            <person name="Howarth C."/>
            <person name="Larson L."/>
            <person name="Lui A."/>
            <person name="MacDonald P.J.P."/>
            <person name="Montmayeur A."/>
            <person name="Murphy C."/>
            <person name="Neiman D."/>
            <person name="Pearson M."/>
            <person name="Priest M."/>
            <person name="Roberts A."/>
            <person name="Saif S."/>
            <person name="Shea T."/>
            <person name="Shenoy N."/>
            <person name="Sisk P."/>
            <person name="Stolte C."/>
            <person name="Sykes S."/>
            <person name="Wortman J."/>
            <person name="Nusbaum C."/>
            <person name="Birren B."/>
        </authorList>
    </citation>
    <scope>NUCLEOTIDE SEQUENCE [LARGE SCALE GENOMIC DNA]</scope>
    <source>
        <strain evidence="14">ATCC 700633</strain>
    </source>
</reference>
<dbReference type="SMART" id="SM00493">
    <property type="entry name" value="TOPRIM"/>
    <property type="match status" value="1"/>
</dbReference>
<dbReference type="SUPFAM" id="SSF110455">
    <property type="entry name" value="Toprim domain"/>
    <property type="match status" value="1"/>
</dbReference>
<dbReference type="Pfam" id="PF13331">
    <property type="entry name" value="DUF4093"/>
    <property type="match status" value="1"/>
</dbReference>
<dbReference type="EC" id="3.1.26.8" evidence="11 12"/>
<keyword evidence="3 11" id="KW-0698">rRNA processing</keyword>
<dbReference type="GO" id="GO:0046872">
    <property type="term" value="F:metal ion binding"/>
    <property type="evidence" value="ECO:0007669"/>
    <property type="project" value="UniProtKB-KW"/>
</dbReference>
<evidence type="ECO:0000256" key="9">
    <source>
        <dbReference type="ARBA" id="ARBA00022842"/>
    </source>
</evidence>
<keyword evidence="10 11" id="KW-0694">RNA-binding</keyword>
<evidence type="ECO:0000256" key="2">
    <source>
        <dbReference type="ARBA" id="ARBA00022517"/>
    </source>
</evidence>
<dbReference type="InterPro" id="IPR034141">
    <property type="entry name" value="TOPRIM_RNase_M5-like"/>
</dbReference>
<dbReference type="GO" id="GO:0043822">
    <property type="term" value="F:ribonuclease M5 activity"/>
    <property type="evidence" value="ECO:0007669"/>
    <property type="project" value="UniProtKB-UniRule"/>
</dbReference>
<dbReference type="RefSeq" id="WP_006703186.1">
    <property type="nucleotide sequence ID" value="NZ_KI391971.1"/>
</dbReference>
<keyword evidence="5" id="KW-0479">Metal-binding</keyword>
<dbReference type="Gene3D" id="3.40.1360.10">
    <property type="match status" value="1"/>
</dbReference>
<comment type="caution">
    <text evidence="14">The sequence shown here is derived from an EMBL/GenBank/DDBJ whole genome shotgun (WGS) entry which is preliminary data.</text>
</comment>
<dbReference type="PROSITE" id="PS50880">
    <property type="entry name" value="TOPRIM"/>
    <property type="match status" value="1"/>
</dbReference>
<dbReference type="GO" id="GO:0019843">
    <property type="term" value="F:rRNA binding"/>
    <property type="evidence" value="ECO:0007669"/>
    <property type="project" value="UniProtKB-KW"/>
</dbReference>
<evidence type="ECO:0000313" key="15">
    <source>
        <dbReference type="Proteomes" id="UP000002939"/>
    </source>
</evidence>
<protein>
    <recommendedName>
        <fullName evidence="11 12">Ribonuclease M5</fullName>
        <ecNumber evidence="11 12">3.1.26.8</ecNumber>
    </recommendedName>
    <alternativeName>
        <fullName evidence="11">RNase M5</fullName>
    </alternativeName>
    <alternativeName>
        <fullName evidence="11">Ribosomal RNA terminal maturase M5</fullName>
    </alternativeName>
</protein>
<dbReference type="NCBIfam" id="TIGR00334">
    <property type="entry name" value="5S_RNA_mat_M5"/>
    <property type="match status" value="1"/>
</dbReference>
<feature type="domain" description="Toprim" evidence="13">
    <location>
        <begin position="2"/>
        <end position="89"/>
    </location>
</feature>
<comment type="similarity">
    <text evidence="11">Belongs to the ribonuclease M5 family.</text>
</comment>
<dbReference type="HOGENOM" id="CLU_109405_0_0_9"/>
<evidence type="ECO:0000313" key="14">
    <source>
        <dbReference type="EMBL" id="EEW92925.1"/>
    </source>
</evidence>
<comment type="catalytic activity">
    <reaction evidence="11">
        <text>Endonucleolytic cleavage of RNA, removing 21 and 42 nucleotides, respectively, from the 5'- and 3'-termini of a 5S-rRNA precursor.</text>
        <dbReference type="EC" id="3.1.26.8"/>
    </reaction>
</comment>
<dbReference type="Pfam" id="PF01751">
    <property type="entry name" value="Toprim"/>
    <property type="match status" value="1"/>
</dbReference>
<dbReference type="STRING" id="626369.HMPREF0446_00913"/>
<keyword evidence="6 11" id="KW-0699">rRNA-binding</keyword>
<dbReference type="InterPro" id="IPR004466">
    <property type="entry name" value="RNase_M5"/>
</dbReference>
<dbReference type="Proteomes" id="UP000002939">
    <property type="component" value="Unassembled WGS sequence"/>
</dbReference>
<dbReference type="PANTHER" id="PTHR39156">
    <property type="entry name" value="RIBONUCLEASE M5"/>
    <property type="match status" value="1"/>
</dbReference>
<name>D0BLR0_9LACT</name>
<dbReference type="HAMAP" id="MF_01469">
    <property type="entry name" value="RNase_M5"/>
    <property type="match status" value="1"/>
</dbReference>
<organism evidence="14 15">
    <name type="scientific">Granulicatella elegans ATCC 700633</name>
    <dbReference type="NCBI Taxonomy" id="626369"/>
    <lineage>
        <taxon>Bacteria</taxon>
        <taxon>Bacillati</taxon>
        <taxon>Bacillota</taxon>
        <taxon>Bacilli</taxon>
        <taxon>Lactobacillales</taxon>
        <taxon>Carnobacteriaceae</taxon>
        <taxon>Granulicatella</taxon>
    </lineage>
</organism>
<keyword evidence="1 11" id="KW-0963">Cytoplasm</keyword>
<comment type="function">
    <text evidence="11">Required for correct processing of both the 5' and 3' ends of 5S rRNA precursor. Cleaves both sides of a double-stranded region yielding mature 5S rRNA in one step.</text>
</comment>
<gene>
    <name evidence="11" type="primary">rnmV</name>
    <name evidence="14" type="ORF">HMPREF0446_00913</name>
</gene>
<comment type="subcellular location">
    <subcellularLocation>
        <location evidence="11">Cytoplasm</location>
    </subcellularLocation>
</comment>
<evidence type="ECO:0000256" key="1">
    <source>
        <dbReference type="ARBA" id="ARBA00022490"/>
    </source>
</evidence>
<accession>D0BLR0</accession>
<keyword evidence="9" id="KW-0460">Magnesium</keyword>
<dbReference type="GO" id="GO:0006364">
    <property type="term" value="P:rRNA processing"/>
    <property type="evidence" value="ECO:0007669"/>
    <property type="project" value="UniProtKB-UniRule"/>
</dbReference>
<proteinExistence type="inferred from homology"/>
<dbReference type="GO" id="GO:0005737">
    <property type="term" value="C:cytoplasm"/>
    <property type="evidence" value="ECO:0007669"/>
    <property type="project" value="UniProtKB-SubCell"/>
</dbReference>
<evidence type="ECO:0000256" key="12">
    <source>
        <dbReference type="NCBIfam" id="TIGR00334"/>
    </source>
</evidence>
<keyword evidence="4 11" id="KW-0540">Nuclease</keyword>
<dbReference type="AlphaFoldDB" id="D0BLR0"/>
<dbReference type="InterPro" id="IPR025156">
    <property type="entry name" value="RNase_M5_C"/>
</dbReference>
<dbReference type="eggNOG" id="COG1658">
    <property type="taxonomic scope" value="Bacteria"/>
</dbReference>
<evidence type="ECO:0000256" key="3">
    <source>
        <dbReference type="ARBA" id="ARBA00022552"/>
    </source>
</evidence>
<evidence type="ECO:0000256" key="5">
    <source>
        <dbReference type="ARBA" id="ARBA00022723"/>
    </source>
</evidence>
<dbReference type="CDD" id="cd01027">
    <property type="entry name" value="TOPRIM_RNase_M5_like"/>
    <property type="match status" value="1"/>
</dbReference>
<evidence type="ECO:0000256" key="8">
    <source>
        <dbReference type="ARBA" id="ARBA00022801"/>
    </source>
</evidence>
<reference evidence="14" key="1">
    <citation type="submission" date="2009-09" db="EMBL/GenBank/DDBJ databases">
        <authorList>
            <consortium name="The Broad Institute Genome Sequencing Platform"/>
            <person name="Ward D."/>
            <person name="Feldgarden M."/>
            <person name="Earl A."/>
            <person name="Young S.K."/>
            <person name="Zeng Q."/>
            <person name="Koehrsen M."/>
            <person name="Alvarado L."/>
            <person name="Berlin A."/>
            <person name="Bochicchio J."/>
            <person name="Borenstein D."/>
            <person name="Chapman S.B."/>
            <person name="Chen Z."/>
            <person name="Engels R."/>
            <person name="Freedman E."/>
            <person name="Gellesch M."/>
            <person name="Goldberg J."/>
            <person name="Griggs A."/>
            <person name="Gujja S."/>
            <person name="Heilman E."/>
            <person name="Heiman D."/>
            <person name="Hepburn T."/>
            <person name="Howarth C."/>
            <person name="Jen D."/>
            <person name="Larson L."/>
            <person name="Lewis B."/>
            <person name="Mehta T."/>
            <person name="Park D."/>
            <person name="Pearson M."/>
            <person name="Roberts A."/>
            <person name="Saif S."/>
            <person name="Shea T."/>
            <person name="Shenoy N."/>
            <person name="Sisk P."/>
            <person name="Stolte C."/>
            <person name="Sykes S."/>
            <person name="Thomson T."/>
            <person name="Walk T."/>
            <person name="White J."/>
            <person name="Yandava C."/>
            <person name="Sibley C.D."/>
            <person name="Field T.R."/>
            <person name="Grinwis M."/>
            <person name="Eshaghurshan C.S."/>
            <person name="Surette M.G."/>
            <person name="Haas B."/>
            <person name="Nusbaum C."/>
            <person name="Birren B."/>
        </authorList>
    </citation>
    <scope>NUCLEOTIDE SEQUENCE [LARGE SCALE GENOMIC DNA]</scope>
    <source>
        <strain evidence="14">ATCC 700633</strain>
    </source>
</reference>
<evidence type="ECO:0000256" key="4">
    <source>
        <dbReference type="ARBA" id="ARBA00022722"/>
    </source>
</evidence>
<keyword evidence="7 11" id="KW-0255">Endonuclease</keyword>
<evidence type="ECO:0000259" key="13">
    <source>
        <dbReference type="PROSITE" id="PS50880"/>
    </source>
</evidence>
<dbReference type="PANTHER" id="PTHR39156:SF1">
    <property type="entry name" value="RIBONUCLEASE M5"/>
    <property type="match status" value="1"/>
</dbReference>
<dbReference type="InterPro" id="IPR006171">
    <property type="entry name" value="TOPRIM_dom"/>
</dbReference>
<keyword evidence="2 11" id="KW-0690">Ribosome biogenesis</keyword>
<evidence type="ECO:0000256" key="10">
    <source>
        <dbReference type="ARBA" id="ARBA00022884"/>
    </source>
</evidence>